<feature type="region of interest" description="Disordered" evidence="1">
    <location>
        <begin position="137"/>
        <end position="159"/>
    </location>
</feature>
<keyword evidence="3" id="KW-1185">Reference proteome</keyword>
<dbReference type="EMBL" id="PDLN01000002">
    <property type="protein sequence ID" value="RDW92455.1"/>
    <property type="molecule type" value="Genomic_DNA"/>
</dbReference>
<evidence type="ECO:0000313" key="2">
    <source>
        <dbReference type="EMBL" id="RDW92455.1"/>
    </source>
</evidence>
<accession>A0A3D8T1K5</accession>
<protein>
    <submittedName>
        <fullName evidence="2">Uncharacterized protein</fullName>
    </submittedName>
</protein>
<comment type="caution">
    <text evidence="2">The sequence shown here is derived from an EMBL/GenBank/DDBJ whole genome shotgun (WGS) entry which is preliminary data.</text>
</comment>
<dbReference type="AlphaFoldDB" id="A0A3D8T1K5"/>
<sequence>MRCSFDYDSHNGNVVVVSVVSGSQPSRSGCEDVFSNGPKAEQHDSIARRVIRLACSAVEHSATEEAWSASSHDVADSIVKLLEVAVLGADHQGIYYGCTERSNRAMKGVMLRREGLPGRQTPWWSFVMDAGRLAGERALGKTGDAEGPGRHGDDGGERW</sequence>
<proteinExistence type="predicted"/>
<organism evidence="2 3">
    <name type="scientific">Coleophoma crateriformis</name>
    <dbReference type="NCBI Taxonomy" id="565419"/>
    <lineage>
        <taxon>Eukaryota</taxon>
        <taxon>Fungi</taxon>
        <taxon>Dikarya</taxon>
        <taxon>Ascomycota</taxon>
        <taxon>Pezizomycotina</taxon>
        <taxon>Leotiomycetes</taxon>
        <taxon>Helotiales</taxon>
        <taxon>Dermateaceae</taxon>
        <taxon>Coleophoma</taxon>
    </lineage>
</organism>
<gene>
    <name evidence="2" type="ORF">BP5796_01849</name>
</gene>
<evidence type="ECO:0000256" key="1">
    <source>
        <dbReference type="SAM" id="MobiDB-lite"/>
    </source>
</evidence>
<dbReference type="Proteomes" id="UP000256328">
    <property type="component" value="Unassembled WGS sequence"/>
</dbReference>
<name>A0A3D8T1K5_9HELO</name>
<reference evidence="2 3" key="1">
    <citation type="journal article" date="2018" name="IMA Fungus">
        <title>IMA Genome-F 9: Draft genome sequence of Annulohypoxylon stygium, Aspergillus mulundensis, Berkeleyomyces basicola (syn. Thielaviopsis basicola), Ceratocystis smalleyi, two Cercospora beticola strains, Coleophoma cylindrospora, Fusarium fracticaudum, Phialophora cf. hyalina, and Morchella septimelata.</title>
        <authorList>
            <person name="Wingfield B.D."/>
            <person name="Bills G.F."/>
            <person name="Dong Y."/>
            <person name="Huang W."/>
            <person name="Nel W.J."/>
            <person name="Swalarsk-Parry B.S."/>
            <person name="Vaghefi N."/>
            <person name="Wilken P.M."/>
            <person name="An Z."/>
            <person name="de Beer Z.W."/>
            <person name="De Vos L."/>
            <person name="Chen L."/>
            <person name="Duong T.A."/>
            <person name="Gao Y."/>
            <person name="Hammerbacher A."/>
            <person name="Kikkert J.R."/>
            <person name="Li Y."/>
            <person name="Li H."/>
            <person name="Li K."/>
            <person name="Li Q."/>
            <person name="Liu X."/>
            <person name="Ma X."/>
            <person name="Naidoo K."/>
            <person name="Pethybridge S.J."/>
            <person name="Sun J."/>
            <person name="Steenkamp E.T."/>
            <person name="van der Nest M.A."/>
            <person name="van Wyk S."/>
            <person name="Wingfield M.J."/>
            <person name="Xiong C."/>
            <person name="Yue Q."/>
            <person name="Zhang X."/>
        </authorList>
    </citation>
    <scope>NUCLEOTIDE SEQUENCE [LARGE SCALE GENOMIC DNA]</scope>
    <source>
        <strain evidence="2 3">BP5796</strain>
    </source>
</reference>
<evidence type="ECO:0000313" key="3">
    <source>
        <dbReference type="Proteomes" id="UP000256328"/>
    </source>
</evidence>